<sequence>MSPGHRLRESMAHSDLIPFIGVYDVFSATLAGRHFDSLFVSGFGFAASHYGLPDIGFITWTDIVDYVQRLRTVLPFHNLLVDIDDGYCDPEVACHVVSVLEAAGASGVVLEDQKRPRRCGHFEGKQIMDLDEYLAKLHAVLATRRDMVVIARTDSSDLDDIARRVEAFAAAGADAVLVDGLTSLDVVRALSKRVDRPFCFNQIAGGKSPVCTQSELKDAGVSLVIYSTPCLFAAQAAIDDAMTDLKARDGSLVGSRVGVKDCTLLLAENQVRRDTRD</sequence>
<dbReference type="GO" id="GO:0016833">
    <property type="term" value="F:oxo-acid-lyase activity"/>
    <property type="evidence" value="ECO:0007669"/>
    <property type="project" value="UniProtKB-ARBA"/>
</dbReference>
<evidence type="ECO:0000313" key="2">
    <source>
        <dbReference type="Proteomes" id="UP000886602"/>
    </source>
</evidence>
<dbReference type="InterPro" id="IPR040442">
    <property type="entry name" value="Pyrv_kinase-like_dom_sf"/>
</dbReference>
<dbReference type="EMBL" id="JADJNC010000014">
    <property type="protein sequence ID" value="MBK7423417.1"/>
    <property type="molecule type" value="Genomic_DNA"/>
</dbReference>
<dbReference type="PANTHER" id="PTHR42905">
    <property type="entry name" value="PHOSPHOENOLPYRUVATE CARBOXYLASE"/>
    <property type="match status" value="1"/>
</dbReference>
<keyword evidence="1" id="KW-0456">Lyase</keyword>
<accession>A0A9D7FCZ9</accession>
<organism evidence="1 2">
    <name type="scientific">Candidatus Propionivibrio dominans</name>
    <dbReference type="NCBI Taxonomy" id="2954373"/>
    <lineage>
        <taxon>Bacteria</taxon>
        <taxon>Pseudomonadati</taxon>
        <taxon>Pseudomonadota</taxon>
        <taxon>Betaproteobacteria</taxon>
        <taxon>Rhodocyclales</taxon>
        <taxon>Rhodocyclaceae</taxon>
        <taxon>Propionivibrio</taxon>
    </lineage>
</organism>
<gene>
    <name evidence="1" type="ORF">IPJ48_10150</name>
</gene>
<dbReference type="CDD" id="cd00377">
    <property type="entry name" value="ICL_PEPM"/>
    <property type="match status" value="1"/>
</dbReference>
<dbReference type="AlphaFoldDB" id="A0A9D7FCZ9"/>
<name>A0A9D7FCZ9_9RHOO</name>
<dbReference type="InterPro" id="IPR039556">
    <property type="entry name" value="ICL/PEPM"/>
</dbReference>
<dbReference type="PANTHER" id="PTHR42905:SF5">
    <property type="entry name" value="CARBOXYVINYL-CARBOXYPHOSPHONATE PHOSPHORYLMUTASE, CHLOROPLASTIC"/>
    <property type="match status" value="1"/>
</dbReference>
<dbReference type="SUPFAM" id="SSF51621">
    <property type="entry name" value="Phosphoenolpyruvate/pyruvate domain"/>
    <property type="match status" value="1"/>
</dbReference>
<dbReference type="Proteomes" id="UP000886602">
    <property type="component" value="Unassembled WGS sequence"/>
</dbReference>
<dbReference type="Pfam" id="PF13714">
    <property type="entry name" value="PEP_mutase"/>
    <property type="match status" value="1"/>
</dbReference>
<evidence type="ECO:0000313" key="1">
    <source>
        <dbReference type="EMBL" id="MBK7423417.1"/>
    </source>
</evidence>
<comment type="caution">
    <text evidence="1">The sequence shown here is derived from an EMBL/GenBank/DDBJ whole genome shotgun (WGS) entry which is preliminary data.</text>
</comment>
<protein>
    <submittedName>
        <fullName evidence="1">Isocitrate lyase/PEP mutase family protein</fullName>
    </submittedName>
</protein>
<reference evidence="1" key="1">
    <citation type="submission" date="2020-10" db="EMBL/GenBank/DDBJ databases">
        <title>Connecting structure to function with the recovery of over 1000 high-quality activated sludge metagenome-assembled genomes encoding full-length rRNA genes using long-read sequencing.</title>
        <authorList>
            <person name="Singleton C.M."/>
            <person name="Petriglieri F."/>
            <person name="Kristensen J.M."/>
            <person name="Kirkegaard R.H."/>
            <person name="Michaelsen T.Y."/>
            <person name="Andersen M.H."/>
            <person name="Karst S.M."/>
            <person name="Dueholm M.S."/>
            <person name="Nielsen P.H."/>
            <person name="Albertsen M."/>
        </authorList>
    </citation>
    <scope>NUCLEOTIDE SEQUENCE</scope>
    <source>
        <strain evidence="1">EsbW_18-Q3-R4-48_MAXAC.044</strain>
    </source>
</reference>
<dbReference type="InterPro" id="IPR015813">
    <property type="entry name" value="Pyrv/PenolPyrv_kinase-like_dom"/>
</dbReference>
<dbReference type="Gene3D" id="3.20.20.60">
    <property type="entry name" value="Phosphoenolpyruvate-binding domains"/>
    <property type="match status" value="1"/>
</dbReference>
<proteinExistence type="predicted"/>